<proteinExistence type="inferred from homology"/>
<dbReference type="PANTHER" id="PTHR43201:SF8">
    <property type="entry name" value="ACYL-COA SYNTHETASE FAMILY MEMBER 3"/>
    <property type="match status" value="1"/>
</dbReference>
<dbReference type="Pfam" id="PF00501">
    <property type="entry name" value="AMP-binding"/>
    <property type="match status" value="1"/>
</dbReference>
<sequence>MSLNRSLQGRAKLVAEIGVQVNEDSDQGWPPRHCCDTFTAHNRCPQHPQSCVVELRYRHSGSLGTQEEVYIALLGPGDYEYIAAFLVIVAAGAIVVPIYHALPVSEALYYTKKVGAVAVLYSASCLKKGEELGENLNATGNLTFQAINIRPLVLQELVPKDNLVISSTEYLDPNLLGLVIFTSGTTGPLKAAVIRRAYLNEIPLELEDLRDFKKDDCILHLLSVHRVTGIGVNILPFLFVGASIEFQGGQFESRQTWERLRQGGVTVFSGVPTLYVRMM</sequence>
<evidence type="ECO:0000313" key="5">
    <source>
        <dbReference type="Proteomes" id="UP000027920"/>
    </source>
</evidence>
<dbReference type="GeneID" id="25283558"/>
<accession>A0A072P4G6</accession>
<dbReference type="PANTHER" id="PTHR43201">
    <property type="entry name" value="ACYL-COA SYNTHETASE"/>
    <property type="match status" value="1"/>
</dbReference>
<dbReference type="SUPFAM" id="SSF56801">
    <property type="entry name" value="Acetyl-CoA synthetase-like"/>
    <property type="match status" value="1"/>
</dbReference>
<dbReference type="InterPro" id="IPR020845">
    <property type="entry name" value="AMP-binding_CS"/>
</dbReference>
<feature type="transmembrane region" description="Helical" evidence="2">
    <location>
        <begin position="81"/>
        <end position="102"/>
    </location>
</feature>
<keyword evidence="5" id="KW-1185">Reference proteome</keyword>
<dbReference type="STRING" id="1182545.A0A072P4G6"/>
<keyword evidence="2" id="KW-0472">Membrane</keyword>
<dbReference type="InterPro" id="IPR000873">
    <property type="entry name" value="AMP-dep_synth/lig_dom"/>
</dbReference>
<evidence type="ECO:0000256" key="1">
    <source>
        <dbReference type="ARBA" id="ARBA00006432"/>
    </source>
</evidence>
<dbReference type="PROSITE" id="PS00455">
    <property type="entry name" value="AMP_BINDING"/>
    <property type="match status" value="1"/>
</dbReference>
<comment type="similarity">
    <text evidence="1">Belongs to the ATP-dependent AMP-binding enzyme family.</text>
</comment>
<evidence type="ECO:0000313" key="4">
    <source>
        <dbReference type="EMBL" id="KEF54994.1"/>
    </source>
</evidence>
<dbReference type="EMBL" id="AMGV01000008">
    <property type="protein sequence ID" value="KEF54994.1"/>
    <property type="molecule type" value="Genomic_DNA"/>
</dbReference>
<reference evidence="4 5" key="1">
    <citation type="submission" date="2013-03" db="EMBL/GenBank/DDBJ databases">
        <title>The Genome Sequence of Exophiala aquamarina CBS 119918.</title>
        <authorList>
            <consortium name="The Broad Institute Genomics Platform"/>
            <person name="Cuomo C."/>
            <person name="de Hoog S."/>
            <person name="Gorbushina A."/>
            <person name="Walker B."/>
            <person name="Young S.K."/>
            <person name="Zeng Q."/>
            <person name="Gargeya S."/>
            <person name="Fitzgerald M."/>
            <person name="Haas B."/>
            <person name="Abouelleil A."/>
            <person name="Allen A.W."/>
            <person name="Alvarado L."/>
            <person name="Arachchi H.M."/>
            <person name="Berlin A.M."/>
            <person name="Chapman S.B."/>
            <person name="Gainer-Dewar J."/>
            <person name="Goldberg J."/>
            <person name="Griggs A."/>
            <person name="Gujja S."/>
            <person name="Hansen M."/>
            <person name="Howarth C."/>
            <person name="Imamovic A."/>
            <person name="Ireland A."/>
            <person name="Larimer J."/>
            <person name="McCowan C."/>
            <person name="Murphy C."/>
            <person name="Pearson M."/>
            <person name="Poon T.W."/>
            <person name="Priest M."/>
            <person name="Roberts A."/>
            <person name="Saif S."/>
            <person name="Shea T."/>
            <person name="Sisk P."/>
            <person name="Sykes S."/>
            <person name="Wortman J."/>
            <person name="Nusbaum C."/>
            <person name="Birren B."/>
        </authorList>
    </citation>
    <scope>NUCLEOTIDE SEQUENCE [LARGE SCALE GENOMIC DNA]</scope>
    <source>
        <strain evidence="4 5">CBS 119918</strain>
    </source>
</reference>
<dbReference type="GO" id="GO:0031956">
    <property type="term" value="F:medium-chain fatty acid-CoA ligase activity"/>
    <property type="evidence" value="ECO:0007669"/>
    <property type="project" value="TreeGrafter"/>
</dbReference>
<dbReference type="OrthoDB" id="6614653at2759"/>
<organism evidence="4 5">
    <name type="scientific">Exophiala aquamarina CBS 119918</name>
    <dbReference type="NCBI Taxonomy" id="1182545"/>
    <lineage>
        <taxon>Eukaryota</taxon>
        <taxon>Fungi</taxon>
        <taxon>Dikarya</taxon>
        <taxon>Ascomycota</taxon>
        <taxon>Pezizomycotina</taxon>
        <taxon>Eurotiomycetes</taxon>
        <taxon>Chaetothyriomycetidae</taxon>
        <taxon>Chaetothyriales</taxon>
        <taxon>Herpotrichiellaceae</taxon>
        <taxon>Exophiala</taxon>
    </lineage>
</organism>
<evidence type="ECO:0000256" key="2">
    <source>
        <dbReference type="SAM" id="Phobius"/>
    </source>
</evidence>
<protein>
    <recommendedName>
        <fullName evidence="3">AMP-dependent synthetase/ligase domain-containing protein</fullName>
    </recommendedName>
</protein>
<comment type="caution">
    <text evidence="4">The sequence shown here is derived from an EMBL/GenBank/DDBJ whole genome shotgun (WGS) entry which is preliminary data.</text>
</comment>
<dbReference type="HOGENOM" id="CLU_997589_0_0_1"/>
<feature type="domain" description="AMP-dependent synthetase/ligase" evidence="3">
    <location>
        <begin position="62"/>
        <end position="279"/>
    </location>
</feature>
<dbReference type="AlphaFoldDB" id="A0A072P4G6"/>
<evidence type="ECO:0000259" key="3">
    <source>
        <dbReference type="Pfam" id="PF00501"/>
    </source>
</evidence>
<dbReference type="VEuPathDB" id="FungiDB:A1O9_08646"/>
<keyword evidence="2" id="KW-1133">Transmembrane helix</keyword>
<dbReference type="Proteomes" id="UP000027920">
    <property type="component" value="Unassembled WGS sequence"/>
</dbReference>
<dbReference type="InterPro" id="IPR042099">
    <property type="entry name" value="ANL_N_sf"/>
</dbReference>
<gene>
    <name evidence="4" type="ORF">A1O9_08646</name>
</gene>
<dbReference type="RefSeq" id="XP_013257584.1">
    <property type="nucleotide sequence ID" value="XM_013402130.1"/>
</dbReference>
<dbReference type="GO" id="GO:0006631">
    <property type="term" value="P:fatty acid metabolic process"/>
    <property type="evidence" value="ECO:0007669"/>
    <property type="project" value="TreeGrafter"/>
</dbReference>
<keyword evidence="2" id="KW-0812">Transmembrane</keyword>
<dbReference type="Gene3D" id="3.40.50.12780">
    <property type="entry name" value="N-terminal domain of ligase-like"/>
    <property type="match status" value="1"/>
</dbReference>
<name>A0A072P4G6_9EURO</name>